<name>A0A6V7VSA4_MELEN</name>
<dbReference type="Proteomes" id="UP000580250">
    <property type="component" value="Unassembled WGS sequence"/>
</dbReference>
<gene>
    <name evidence="1" type="ORF">MENT_LOCUS28929</name>
</gene>
<evidence type="ECO:0000313" key="2">
    <source>
        <dbReference type="Proteomes" id="UP000580250"/>
    </source>
</evidence>
<protein>
    <submittedName>
        <fullName evidence="1">Uncharacterized protein</fullName>
    </submittedName>
</protein>
<reference evidence="1 2" key="1">
    <citation type="submission" date="2020-08" db="EMBL/GenBank/DDBJ databases">
        <authorList>
            <person name="Koutsovoulos G."/>
            <person name="Danchin GJ E."/>
        </authorList>
    </citation>
    <scope>NUCLEOTIDE SEQUENCE [LARGE SCALE GENOMIC DNA]</scope>
</reference>
<organism evidence="1 2">
    <name type="scientific">Meloidogyne enterolobii</name>
    <name type="common">Root-knot nematode worm</name>
    <name type="synonym">Meloidogyne mayaguensis</name>
    <dbReference type="NCBI Taxonomy" id="390850"/>
    <lineage>
        <taxon>Eukaryota</taxon>
        <taxon>Metazoa</taxon>
        <taxon>Ecdysozoa</taxon>
        <taxon>Nematoda</taxon>
        <taxon>Chromadorea</taxon>
        <taxon>Rhabditida</taxon>
        <taxon>Tylenchina</taxon>
        <taxon>Tylenchomorpha</taxon>
        <taxon>Tylenchoidea</taxon>
        <taxon>Meloidogynidae</taxon>
        <taxon>Meloidogyninae</taxon>
        <taxon>Meloidogyne</taxon>
    </lineage>
</organism>
<dbReference type="EMBL" id="CAJEWN010000290">
    <property type="protein sequence ID" value="CAD2177071.1"/>
    <property type="molecule type" value="Genomic_DNA"/>
</dbReference>
<comment type="caution">
    <text evidence="1">The sequence shown here is derived from an EMBL/GenBank/DDBJ whole genome shotgun (WGS) entry which is preliminary data.</text>
</comment>
<accession>A0A6V7VSA4</accession>
<sequence>MVDEHYQPIPHEKIRIGENFVDVELELLNTNSIRNVIVKGKNEAKVLDISILINKRKGKLTAWNILAEFLYFLLKGKEVIKLLKERKNKKLRAL</sequence>
<proteinExistence type="predicted"/>
<evidence type="ECO:0000313" key="1">
    <source>
        <dbReference type="EMBL" id="CAD2177071.1"/>
    </source>
</evidence>
<dbReference type="AlphaFoldDB" id="A0A6V7VSA4"/>